<dbReference type="Pfam" id="PF00639">
    <property type="entry name" value="Rotamase"/>
    <property type="match status" value="1"/>
</dbReference>
<dbReference type="NCBIfam" id="NF000809">
    <property type="entry name" value="PRK00059.1"/>
    <property type="match status" value="1"/>
</dbReference>
<comment type="function">
    <text evidence="11">Plays a major role in protein secretion by helping the post-translocational extracellular folding of several secreted proteins.</text>
</comment>
<evidence type="ECO:0000256" key="2">
    <source>
        <dbReference type="ARBA" id="ARBA00004193"/>
    </source>
</evidence>
<name>A0ABQ5N3Z8_9CLOT</name>
<organism evidence="14 15">
    <name type="scientific">Clostridium omnivorum</name>
    <dbReference type="NCBI Taxonomy" id="1604902"/>
    <lineage>
        <taxon>Bacteria</taxon>
        <taxon>Bacillati</taxon>
        <taxon>Bacillota</taxon>
        <taxon>Clostridia</taxon>
        <taxon>Eubacteriales</taxon>
        <taxon>Clostridiaceae</taxon>
        <taxon>Clostridium</taxon>
    </lineage>
</organism>
<dbReference type="PANTHER" id="PTHR47245:SF1">
    <property type="entry name" value="FOLDASE PROTEIN PRSA"/>
    <property type="match status" value="1"/>
</dbReference>
<evidence type="ECO:0000256" key="12">
    <source>
        <dbReference type="SAM" id="SignalP"/>
    </source>
</evidence>
<evidence type="ECO:0000256" key="5">
    <source>
        <dbReference type="ARBA" id="ARBA00022729"/>
    </source>
</evidence>
<dbReference type="Gene3D" id="3.10.50.40">
    <property type="match status" value="1"/>
</dbReference>
<evidence type="ECO:0000256" key="11">
    <source>
        <dbReference type="HAMAP-Rule" id="MF_01145"/>
    </source>
</evidence>
<protein>
    <recommendedName>
        <fullName evidence="11">Foldase protein PrsA</fullName>
        <ecNumber evidence="11">5.2.1.8</ecNumber>
    </recommendedName>
</protein>
<evidence type="ECO:0000313" key="14">
    <source>
        <dbReference type="EMBL" id="GLC29952.1"/>
    </source>
</evidence>
<keyword evidence="9 11" id="KW-0413">Isomerase</keyword>
<keyword evidence="7 11" id="KW-0472">Membrane</keyword>
<evidence type="ECO:0000259" key="13">
    <source>
        <dbReference type="PROSITE" id="PS50198"/>
    </source>
</evidence>
<keyword evidence="10 11" id="KW-0449">Lipoprotein</keyword>
<evidence type="ECO:0000256" key="4">
    <source>
        <dbReference type="ARBA" id="ARBA00022475"/>
    </source>
</evidence>
<dbReference type="PROSITE" id="PS51257">
    <property type="entry name" value="PROKAR_LIPOPROTEIN"/>
    <property type="match status" value="1"/>
</dbReference>
<evidence type="ECO:0000256" key="6">
    <source>
        <dbReference type="ARBA" id="ARBA00023110"/>
    </source>
</evidence>
<keyword evidence="6 11" id="KW-0697">Rotamase</keyword>
<keyword evidence="8 11" id="KW-0564">Palmitate</keyword>
<dbReference type="PROSITE" id="PS50198">
    <property type="entry name" value="PPIC_PPIASE_2"/>
    <property type="match status" value="1"/>
</dbReference>
<keyword evidence="5 11" id="KW-0732">Signal</keyword>
<dbReference type="RefSeq" id="WP_264849226.1">
    <property type="nucleotide sequence ID" value="NZ_BRXR01000001.1"/>
</dbReference>
<sequence length="332" mass="37723">MKNVRKLMMAAAVAVFTISAVGCNMVSKTPEAIKKSPVAKFGKVTITKAQLDEKMAPVITQLKAQYGDNYATNDQAKQLLDQQKKQVLDSMIAQQIVLQKAQEKKLVPEQAKLTEEINKQYDDIKKAYNDETKFKDALKQAGYTEESLKAYIKDNVIIGKVTDDITKDVKVDDAKCKEYYDQNQTEFTEKPNRIHVAHILLKTEDEAKKVKERLDKGEDFAKVAKEVSTEPAAKESGGDLGFIEYNDANYDKTFMTAAIAVPEGTISQPVQTSFGWHVIKDIKKEEYPVKKFETVKEDIRNNLLTSEKQKKVNDTIEQWKKDANVKYYEKNM</sequence>
<dbReference type="Pfam" id="PF13624">
    <property type="entry name" value="SurA_N_3"/>
    <property type="match status" value="1"/>
</dbReference>
<dbReference type="EC" id="5.2.1.8" evidence="11"/>
<evidence type="ECO:0000256" key="10">
    <source>
        <dbReference type="ARBA" id="ARBA00023288"/>
    </source>
</evidence>
<reference evidence="14 15" key="1">
    <citation type="journal article" date="2024" name="Int. J. Syst. Evol. Microbiol.">
        <title>Clostridium omnivorum sp. nov., isolated from anoxic soil under the treatment of reductive soil disinfestation.</title>
        <authorList>
            <person name="Ueki A."/>
            <person name="Tonouchi A."/>
            <person name="Kaku N."/>
            <person name="Honma S."/>
            <person name="Ueki K."/>
        </authorList>
    </citation>
    <scope>NUCLEOTIDE SEQUENCE [LARGE SCALE GENOMIC DNA]</scope>
    <source>
        <strain evidence="14 15">E14</strain>
    </source>
</reference>
<comment type="catalytic activity">
    <reaction evidence="1 11">
        <text>[protein]-peptidylproline (omega=180) = [protein]-peptidylproline (omega=0)</text>
        <dbReference type="Rhea" id="RHEA:16237"/>
        <dbReference type="Rhea" id="RHEA-COMP:10747"/>
        <dbReference type="Rhea" id="RHEA-COMP:10748"/>
        <dbReference type="ChEBI" id="CHEBI:83833"/>
        <dbReference type="ChEBI" id="CHEBI:83834"/>
        <dbReference type="EC" id="5.2.1.8"/>
    </reaction>
</comment>
<evidence type="ECO:0000313" key="15">
    <source>
        <dbReference type="Proteomes" id="UP001208567"/>
    </source>
</evidence>
<dbReference type="SUPFAM" id="SSF54534">
    <property type="entry name" value="FKBP-like"/>
    <property type="match status" value="1"/>
</dbReference>
<keyword evidence="4 11" id="KW-1003">Cell membrane</keyword>
<gene>
    <name evidence="14" type="primary">prsA_1</name>
    <name evidence="11" type="synonym">prsA</name>
    <name evidence="14" type="ORF">bsdE14_13620</name>
</gene>
<dbReference type="HAMAP" id="MF_01145">
    <property type="entry name" value="Foldase_PrsA"/>
    <property type="match status" value="1"/>
</dbReference>
<comment type="subcellular location">
    <subcellularLocation>
        <location evidence="2 11">Cell membrane</location>
        <topology evidence="2 11">Lipid-anchor</topology>
    </subcellularLocation>
</comment>
<evidence type="ECO:0000256" key="7">
    <source>
        <dbReference type="ARBA" id="ARBA00023136"/>
    </source>
</evidence>
<dbReference type="PANTHER" id="PTHR47245">
    <property type="entry name" value="PEPTIDYLPROLYL ISOMERASE"/>
    <property type="match status" value="1"/>
</dbReference>
<dbReference type="Gene3D" id="1.10.4030.10">
    <property type="entry name" value="Porin chaperone SurA, peptide-binding domain"/>
    <property type="match status" value="1"/>
</dbReference>
<evidence type="ECO:0000256" key="8">
    <source>
        <dbReference type="ARBA" id="ARBA00023139"/>
    </source>
</evidence>
<comment type="similarity">
    <text evidence="3 11">Belongs to the PrsA family.</text>
</comment>
<keyword evidence="15" id="KW-1185">Reference proteome</keyword>
<dbReference type="InterPro" id="IPR023059">
    <property type="entry name" value="Foldase_PrsA"/>
</dbReference>
<dbReference type="InterPro" id="IPR046357">
    <property type="entry name" value="PPIase_dom_sf"/>
</dbReference>
<dbReference type="EMBL" id="BRXR01000001">
    <property type="protein sequence ID" value="GLC29952.1"/>
    <property type="molecule type" value="Genomic_DNA"/>
</dbReference>
<feature type="signal peptide" evidence="12">
    <location>
        <begin position="1"/>
        <end position="22"/>
    </location>
</feature>
<feature type="chain" id="PRO_5046931382" description="Foldase protein PrsA" evidence="12">
    <location>
        <begin position="23"/>
        <end position="332"/>
    </location>
</feature>
<evidence type="ECO:0000256" key="3">
    <source>
        <dbReference type="ARBA" id="ARBA00006071"/>
    </source>
</evidence>
<dbReference type="InterPro" id="IPR000297">
    <property type="entry name" value="PPIase_PpiC"/>
</dbReference>
<evidence type="ECO:0000256" key="1">
    <source>
        <dbReference type="ARBA" id="ARBA00000971"/>
    </source>
</evidence>
<dbReference type="SUPFAM" id="SSF109998">
    <property type="entry name" value="Triger factor/SurA peptide-binding domain-like"/>
    <property type="match status" value="1"/>
</dbReference>
<accession>A0ABQ5N3Z8</accession>
<comment type="caution">
    <text evidence="14">The sequence shown here is derived from an EMBL/GenBank/DDBJ whole genome shotgun (WGS) entry which is preliminary data.</text>
</comment>
<dbReference type="Proteomes" id="UP001208567">
    <property type="component" value="Unassembled WGS sequence"/>
</dbReference>
<proteinExistence type="inferred from homology"/>
<evidence type="ECO:0000256" key="9">
    <source>
        <dbReference type="ARBA" id="ARBA00023235"/>
    </source>
</evidence>
<dbReference type="InterPro" id="IPR027304">
    <property type="entry name" value="Trigger_fact/SurA_dom_sf"/>
</dbReference>
<dbReference type="InterPro" id="IPR050245">
    <property type="entry name" value="PrsA_foldase"/>
</dbReference>
<feature type="domain" description="PpiC" evidence="13">
    <location>
        <begin position="191"/>
        <end position="283"/>
    </location>
</feature>